<dbReference type="CDD" id="cd16376">
    <property type="entry name" value="Avd_like"/>
    <property type="match status" value="1"/>
</dbReference>
<evidence type="ECO:0008006" key="3">
    <source>
        <dbReference type="Google" id="ProtNLM"/>
    </source>
</evidence>
<name>A0A2H0W1E8_9BACT</name>
<dbReference type="Proteomes" id="UP000230935">
    <property type="component" value="Unassembled WGS sequence"/>
</dbReference>
<dbReference type="InterPro" id="IPR036583">
    <property type="entry name" value="23S_rRNA_IVS_sf"/>
</dbReference>
<protein>
    <recommendedName>
        <fullName evidence="3">Four helix bundle protein</fullName>
    </recommendedName>
</protein>
<dbReference type="EMBL" id="PEZZ01000021">
    <property type="protein sequence ID" value="PIS05117.1"/>
    <property type="molecule type" value="Genomic_DNA"/>
</dbReference>
<dbReference type="AlphaFoldDB" id="A0A2H0W1E8"/>
<organism evidence="1 2">
    <name type="scientific">Candidatus Buchananbacteria bacterium CG10_big_fil_rev_8_21_14_0_10_42_9</name>
    <dbReference type="NCBI Taxonomy" id="1974526"/>
    <lineage>
        <taxon>Bacteria</taxon>
        <taxon>Candidatus Buchananiibacteriota</taxon>
    </lineage>
</organism>
<evidence type="ECO:0000313" key="2">
    <source>
        <dbReference type="Proteomes" id="UP000230935"/>
    </source>
</evidence>
<gene>
    <name evidence="1" type="ORF">COT81_03035</name>
</gene>
<reference evidence="2" key="1">
    <citation type="submission" date="2017-09" db="EMBL/GenBank/DDBJ databases">
        <title>Depth-based differentiation of microbial function through sediment-hosted aquifers and enrichment of novel symbionts in the deep terrestrial subsurface.</title>
        <authorList>
            <person name="Probst A.J."/>
            <person name="Ladd B."/>
            <person name="Jarett J.K."/>
            <person name="Geller-Mcgrath D.E."/>
            <person name="Sieber C.M.K."/>
            <person name="Emerson J.B."/>
            <person name="Anantharaman K."/>
            <person name="Thomas B.C."/>
            <person name="Malmstrom R."/>
            <person name="Stieglmeier M."/>
            <person name="Klingl A."/>
            <person name="Woyke T."/>
            <person name="Ryan C.M."/>
            <person name="Banfield J.F."/>
        </authorList>
    </citation>
    <scope>NUCLEOTIDE SEQUENCE [LARGE SCALE GENOMIC DNA]</scope>
</reference>
<comment type="caution">
    <text evidence="1">The sequence shown here is derived from an EMBL/GenBank/DDBJ whole genome shotgun (WGS) entry which is preliminary data.</text>
</comment>
<accession>A0A2H0W1E8</accession>
<dbReference type="Gene3D" id="1.20.1440.60">
    <property type="entry name" value="23S rRNA-intervening sequence"/>
    <property type="match status" value="1"/>
</dbReference>
<dbReference type="InterPro" id="IPR055360">
    <property type="entry name" value="bAvd"/>
</dbReference>
<evidence type="ECO:0000313" key="1">
    <source>
        <dbReference type="EMBL" id="PIS05117.1"/>
    </source>
</evidence>
<sequence length="73" mass="8227">MNNLDTPLIIKTYDLYKLFYEYVGLFPKKDKYSLGVKCEAYILAGLELLIAASSVTIGKKLTHANKLTKTARI</sequence>
<proteinExistence type="predicted"/>